<dbReference type="InterPro" id="IPR050624">
    <property type="entry name" value="HTH-type_Tx_Regulator"/>
</dbReference>
<dbReference type="PANTHER" id="PTHR43479:SF23">
    <property type="entry name" value="HTH TETR-TYPE DOMAIN-CONTAINING PROTEIN"/>
    <property type="match status" value="1"/>
</dbReference>
<protein>
    <submittedName>
        <fullName evidence="6">TetR family transcriptional regulator</fullName>
    </submittedName>
</protein>
<evidence type="ECO:0000256" key="3">
    <source>
        <dbReference type="PROSITE-ProRule" id="PRU00335"/>
    </source>
</evidence>
<dbReference type="InterPro" id="IPR039532">
    <property type="entry name" value="TetR_C_Firmicutes"/>
</dbReference>
<reference evidence="7" key="1">
    <citation type="submission" date="2015-07" db="EMBL/GenBank/DDBJ databases">
        <authorList>
            <consortium name="Consortium for Microbial Forensics and Genomics (microFORGE)"/>
            <person name="Knight B.M."/>
            <person name="Roberts D.P."/>
            <person name="Lin D."/>
            <person name="Hari K."/>
            <person name="Fletcher J."/>
            <person name="Melcher U."/>
            <person name="Blagden T."/>
            <person name="Winegar R.A."/>
        </authorList>
    </citation>
    <scope>NUCLEOTIDE SEQUENCE [LARGE SCALE GENOMIC DNA]</scope>
    <source>
        <strain evidence="7">DSM 23493</strain>
    </source>
</reference>
<dbReference type="RefSeq" id="WP_049665868.1">
    <property type="nucleotide sequence ID" value="NZ_LFXJ01000005.1"/>
</dbReference>
<sequence>MSNKKQKMDPRVMRTRQLLRDALVELIEERGYEKITVQDITERATLNRATFYLHYSDKLDLLYQSTKEILNDLVSSLNVHFDDKIEIDFLKDEDEPQDTFMHLFEQISLNSKLYKVFLTEKDIPYFSSGLKEIIIDFVSNGINSMQPDDKKLTVPREMAIRYFAAAFLEVIVWWLENDMLYSPKFMATQLLRITVKGPYIDLPFGK</sequence>
<feature type="DNA-binding region" description="H-T-H motif" evidence="3">
    <location>
        <begin position="36"/>
        <end position="55"/>
    </location>
</feature>
<keyword evidence="4" id="KW-0472">Membrane</keyword>
<dbReference type="PROSITE" id="PS50977">
    <property type="entry name" value="HTH_TETR_2"/>
    <property type="match status" value="1"/>
</dbReference>
<gene>
    <name evidence="6" type="ORF">ACZ11_10455</name>
</gene>
<dbReference type="Proteomes" id="UP000037326">
    <property type="component" value="Unassembled WGS sequence"/>
</dbReference>
<comment type="caution">
    <text evidence="6">The sequence shown here is derived from an EMBL/GenBank/DDBJ whole genome shotgun (WGS) entry which is preliminary data.</text>
</comment>
<evidence type="ECO:0000256" key="2">
    <source>
        <dbReference type="ARBA" id="ARBA00023125"/>
    </source>
</evidence>
<dbReference type="PANTHER" id="PTHR43479">
    <property type="entry name" value="ACREF/ENVCD OPERON REPRESSOR-RELATED"/>
    <property type="match status" value="1"/>
</dbReference>
<evidence type="ECO:0000259" key="5">
    <source>
        <dbReference type="PROSITE" id="PS50977"/>
    </source>
</evidence>
<dbReference type="AlphaFoldDB" id="A0A0K9FED1"/>
<keyword evidence="2 3" id="KW-0238">DNA-binding</keyword>
<evidence type="ECO:0000256" key="4">
    <source>
        <dbReference type="SAM" id="Phobius"/>
    </source>
</evidence>
<dbReference type="GeneID" id="96598668"/>
<dbReference type="PATRIC" id="fig|582475.4.peg.1681"/>
<keyword evidence="1" id="KW-0678">Repressor</keyword>
<keyword evidence="4" id="KW-0812">Transmembrane</keyword>
<evidence type="ECO:0000313" key="7">
    <source>
        <dbReference type="Proteomes" id="UP000037326"/>
    </source>
</evidence>
<dbReference type="PRINTS" id="PR00455">
    <property type="entry name" value="HTHTETR"/>
</dbReference>
<dbReference type="Gene3D" id="1.10.357.10">
    <property type="entry name" value="Tetracycline Repressor, domain 2"/>
    <property type="match status" value="1"/>
</dbReference>
<keyword evidence="4" id="KW-1133">Transmembrane helix</keyword>
<name>A0A0K9FED1_9BACI</name>
<dbReference type="Pfam" id="PF14278">
    <property type="entry name" value="TetR_C_8"/>
    <property type="match status" value="1"/>
</dbReference>
<feature type="domain" description="HTH tetR-type" evidence="5">
    <location>
        <begin position="13"/>
        <end position="73"/>
    </location>
</feature>
<proteinExistence type="predicted"/>
<accession>A0A0K9FED1</accession>
<evidence type="ECO:0000313" key="6">
    <source>
        <dbReference type="EMBL" id="KMY32533.1"/>
    </source>
</evidence>
<organism evidence="6 7">
    <name type="scientific">Lysinibacillus xylanilyticus</name>
    <dbReference type="NCBI Taxonomy" id="582475"/>
    <lineage>
        <taxon>Bacteria</taxon>
        <taxon>Bacillati</taxon>
        <taxon>Bacillota</taxon>
        <taxon>Bacilli</taxon>
        <taxon>Bacillales</taxon>
        <taxon>Bacillaceae</taxon>
        <taxon>Lysinibacillus</taxon>
    </lineage>
</organism>
<dbReference type="SUPFAM" id="SSF46689">
    <property type="entry name" value="Homeodomain-like"/>
    <property type="match status" value="1"/>
</dbReference>
<dbReference type="InterPro" id="IPR009057">
    <property type="entry name" value="Homeodomain-like_sf"/>
</dbReference>
<dbReference type="InterPro" id="IPR001647">
    <property type="entry name" value="HTH_TetR"/>
</dbReference>
<dbReference type="EMBL" id="LFXJ01000005">
    <property type="protein sequence ID" value="KMY32533.1"/>
    <property type="molecule type" value="Genomic_DNA"/>
</dbReference>
<evidence type="ECO:0000256" key="1">
    <source>
        <dbReference type="ARBA" id="ARBA00022491"/>
    </source>
</evidence>
<dbReference type="Pfam" id="PF00440">
    <property type="entry name" value="TetR_N"/>
    <property type="match status" value="1"/>
</dbReference>
<feature type="transmembrane region" description="Helical" evidence="4">
    <location>
        <begin position="159"/>
        <end position="175"/>
    </location>
</feature>
<dbReference type="OrthoDB" id="9810250at2"/>
<dbReference type="GO" id="GO:0003677">
    <property type="term" value="F:DNA binding"/>
    <property type="evidence" value="ECO:0007669"/>
    <property type="project" value="UniProtKB-UniRule"/>
</dbReference>